<reference evidence="1 2" key="1">
    <citation type="submission" date="2017-07" db="EMBL/GenBank/DDBJ databases">
        <title>Mechanisms for carbon and nitrogen cycling indicate functional differentiation within the Candidate Phyla Radiation.</title>
        <authorList>
            <person name="Danczak R.E."/>
            <person name="Johnston M.D."/>
            <person name="Kenah C."/>
            <person name="Slattery M."/>
            <person name="Wrighton K.C."/>
            <person name="Wilkins M.J."/>
        </authorList>
    </citation>
    <scope>NUCLEOTIDE SEQUENCE [LARGE SCALE GENOMIC DNA]</scope>
    <source>
        <strain evidence="1">Licking1014_2</strain>
    </source>
</reference>
<feature type="non-terminal residue" evidence="1">
    <location>
        <position position="1"/>
    </location>
</feature>
<dbReference type="InterPro" id="IPR038763">
    <property type="entry name" value="DHH_sf"/>
</dbReference>
<dbReference type="PANTHER" id="PTHR47618">
    <property type="entry name" value="BIFUNCTIONAL OLIGORIBONUCLEASE AND PAP PHOSPHATASE NRNA"/>
    <property type="match status" value="1"/>
</dbReference>
<evidence type="ECO:0000313" key="1">
    <source>
        <dbReference type="EMBL" id="TSC95692.1"/>
    </source>
</evidence>
<dbReference type="Gene3D" id="3.10.310.30">
    <property type="match status" value="1"/>
</dbReference>
<protein>
    <submittedName>
        <fullName evidence="1">Phosphoesterase RecJ domain-containing protein</fullName>
    </submittedName>
</protein>
<dbReference type="PANTHER" id="PTHR47618:SF1">
    <property type="entry name" value="BIFUNCTIONAL OLIGORIBONUCLEASE AND PAP PHOSPHATASE NRNA"/>
    <property type="match status" value="1"/>
</dbReference>
<dbReference type="Proteomes" id="UP000318711">
    <property type="component" value="Unassembled WGS sequence"/>
</dbReference>
<gene>
    <name evidence="1" type="ORF">CEN88_446</name>
</gene>
<dbReference type="Gene3D" id="3.90.1640.10">
    <property type="entry name" value="inorganic pyrophosphatase (n-terminal core)"/>
    <property type="match status" value="1"/>
</dbReference>
<proteinExistence type="predicted"/>
<evidence type="ECO:0000313" key="2">
    <source>
        <dbReference type="Proteomes" id="UP000318711"/>
    </source>
</evidence>
<comment type="caution">
    <text evidence="1">The sequence shown here is derived from an EMBL/GenBank/DDBJ whole genome shotgun (WGS) entry which is preliminary data.</text>
</comment>
<name>A0A554LS38_9BACT</name>
<organism evidence="1 2">
    <name type="scientific">Candidatus Berkelbacteria bacterium Licking1014_2</name>
    <dbReference type="NCBI Taxonomy" id="2017146"/>
    <lineage>
        <taxon>Bacteria</taxon>
        <taxon>Candidatus Berkelbacteria</taxon>
    </lineage>
</organism>
<sequence>LFYETPVINIDHHSANDYFGKVNWVDLTATSTAEILVSLLESLSRETNILDEDIATCLLAGIVVDTNSFQSISTTPKSLTVAAQLVAAGGRQQQIIDCLYRTKPLSALKLWGRILSNIQEEKDHRFIWSFTTLADLQATGAKETEINQVVQELMQSAPDIDFVLLLSERAGNYIQGNLLSARRNINVANLAKLFGGSGYEHAAIFRLTGGDFNSIVKKVLAELKKVQSTRILAPAGD</sequence>
<dbReference type="EMBL" id="VMGL01000059">
    <property type="protein sequence ID" value="TSC95692.1"/>
    <property type="molecule type" value="Genomic_DNA"/>
</dbReference>
<accession>A0A554LS38</accession>
<dbReference type="SUPFAM" id="SSF64182">
    <property type="entry name" value="DHH phosphoesterases"/>
    <property type="match status" value="1"/>
</dbReference>
<dbReference type="AlphaFoldDB" id="A0A554LS38"/>
<dbReference type="InterPro" id="IPR051319">
    <property type="entry name" value="Oligoribo/pAp-PDE_c-di-AMP_PDE"/>
</dbReference>